<evidence type="ECO:0000256" key="1">
    <source>
        <dbReference type="SAM" id="Phobius"/>
    </source>
</evidence>
<evidence type="ECO:0000313" key="2">
    <source>
        <dbReference type="EMBL" id="RSI99731.1"/>
    </source>
</evidence>
<dbReference type="Proteomes" id="UP000280535">
    <property type="component" value="Unassembled WGS sequence"/>
</dbReference>
<accession>A0A081Q3T2</accession>
<reference evidence="2 3" key="1">
    <citation type="submission" date="2018-11" db="EMBL/GenBank/DDBJ databases">
        <title>Species Designations Belie Phenotypic and Genotypic Heterogeneity in Oral Streptococci.</title>
        <authorList>
            <person name="Velsko I."/>
        </authorList>
    </citation>
    <scope>NUCLEOTIDE SEQUENCE [LARGE SCALE GENOMIC DNA]</scope>
    <source>
        <strain evidence="2 3">BCC49</strain>
    </source>
</reference>
<gene>
    <name evidence="2" type="ORF">D8843_01005</name>
</gene>
<sequence>MFGKPKYESDIDKTVRDMWWGFAIFITVMYFLVKATYYIALPFYTLFTHLFEEKVQQKEYLNWMRFLPLTWFMSGETKEMRRAAVSCTILPISLPLFLIFNYLYSIKVIDDSFSIFILILFTCSLGGIIGTVRNYRFSKKYIR</sequence>
<dbReference type="AlphaFoldDB" id="A0A081Q3T2"/>
<keyword evidence="1" id="KW-0812">Transmembrane</keyword>
<evidence type="ECO:0000313" key="3">
    <source>
        <dbReference type="Proteomes" id="UP000280535"/>
    </source>
</evidence>
<keyword evidence="1" id="KW-1133">Transmembrane helix</keyword>
<feature type="transmembrane region" description="Helical" evidence="1">
    <location>
        <begin position="20"/>
        <end position="47"/>
    </location>
</feature>
<dbReference type="EMBL" id="RJOA01000002">
    <property type="protein sequence ID" value="RSI99731.1"/>
    <property type="molecule type" value="Genomic_DNA"/>
</dbReference>
<organism evidence="2 3">
    <name type="scientific">Streptococcus mitis</name>
    <dbReference type="NCBI Taxonomy" id="28037"/>
    <lineage>
        <taxon>Bacteria</taxon>
        <taxon>Bacillati</taxon>
        <taxon>Bacillota</taxon>
        <taxon>Bacilli</taxon>
        <taxon>Lactobacillales</taxon>
        <taxon>Streptococcaceae</taxon>
        <taxon>Streptococcus</taxon>
        <taxon>Streptococcus mitis group</taxon>
    </lineage>
</organism>
<feature type="transmembrane region" description="Helical" evidence="1">
    <location>
        <begin position="83"/>
        <end position="103"/>
    </location>
</feature>
<protein>
    <submittedName>
        <fullName evidence="2">Uncharacterized protein</fullName>
    </submittedName>
</protein>
<feature type="transmembrane region" description="Helical" evidence="1">
    <location>
        <begin position="115"/>
        <end position="135"/>
    </location>
</feature>
<comment type="caution">
    <text evidence="2">The sequence shown here is derived from an EMBL/GenBank/DDBJ whole genome shotgun (WGS) entry which is preliminary data.</text>
</comment>
<name>A0A081Q3T2_STRMT</name>
<keyword evidence="1" id="KW-0472">Membrane</keyword>
<proteinExistence type="predicted"/>
<dbReference type="RefSeq" id="WP_033679981.1">
    <property type="nucleotide sequence ID" value="NZ_CAMHBC010000005.1"/>
</dbReference>